<dbReference type="Proteomes" id="UP000759443">
    <property type="component" value="Unassembled WGS sequence"/>
</dbReference>
<feature type="transmembrane region" description="Helical" evidence="1">
    <location>
        <begin position="200"/>
        <end position="224"/>
    </location>
</feature>
<feature type="transmembrane region" description="Helical" evidence="1">
    <location>
        <begin position="168"/>
        <end position="188"/>
    </location>
</feature>
<feature type="domain" description="Inositolphosphotransferase Aur1/Ipt1" evidence="2">
    <location>
        <begin position="164"/>
        <end position="322"/>
    </location>
</feature>
<feature type="transmembrane region" description="Helical" evidence="1">
    <location>
        <begin position="30"/>
        <end position="52"/>
    </location>
</feature>
<feature type="transmembrane region" description="Helical" evidence="1">
    <location>
        <begin position="299"/>
        <end position="316"/>
    </location>
</feature>
<dbReference type="InterPro" id="IPR026841">
    <property type="entry name" value="Aur1/Ipt1"/>
</dbReference>
<dbReference type="Pfam" id="PF14378">
    <property type="entry name" value="PAP2_3"/>
    <property type="match status" value="1"/>
</dbReference>
<gene>
    <name evidence="3" type="ORF">J2Z17_001857</name>
</gene>
<sequence length="349" mass="38089">MTDVTATPPEARRTGSHSFTKRFLRWLSPLSDLAAPLPICAMAYVSVAFLAYHETFTGLLAIYISKFAIALPLCILIILAVLAVTALTPSPIKFMIGIGRERAPRLTATVVLTILVITAFTTLKSNIPNLVPFYADPWIARAGLWLHGNQPWKIAHRLPDITGLLIDIVYSRVWFGLVLGTLMVAAVIEPSKRFRRLCSAFLATLIINGTILAIALSSVGPIFYHDFYSGQEFNGLNAAIASNPYINDVPLYADYLLESYRSGMALLGSGISAMPSVHVSLAVLTAWYLTSFGPVRGTIGWLLAALILLGSVYTGWHYALDGYLAILSTSLIWLAVSKFYRLPLGRATP</sequence>
<keyword evidence="1" id="KW-0812">Transmembrane</keyword>
<name>A0ABS4DXJ8_9HYPH</name>
<proteinExistence type="predicted"/>
<feature type="transmembrane region" description="Helical" evidence="1">
    <location>
        <begin position="322"/>
        <end position="340"/>
    </location>
</feature>
<comment type="caution">
    <text evidence="3">The sequence shown here is derived from an EMBL/GenBank/DDBJ whole genome shotgun (WGS) entry which is preliminary data.</text>
</comment>
<dbReference type="RefSeq" id="WP_209944114.1">
    <property type="nucleotide sequence ID" value="NZ_JAGGJU010000004.1"/>
</dbReference>
<organism evidence="3 4">
    <name type="scientific">Rhizobium halophytocola</name>
    <dbReference type="NCBI Taxonomy" id="735519"/>
    <lineage>
        <taxon>Bacteria</taxon>
        <taxon>Pseudomonadati</taxon>
        <taxon>Pseudomonadota</taxon>
        <taxon>Alphaproteobacteria</taxon>
        <taxon>Hyphomicrobiales</taxon>
        <taxon>Rhizobiaceae</taxon>
        <taxon>Rhizobium/Agrobacterium group</taxon>
        <taxon>Rhizobium</taxon>
    </lineage>
</organism>
<dbReference type="EMBL" id="JAGGJU010000004">
    <property type="protein sequence ID" value="MBP1850423.1"/>
    <property type="molecule type" value="Genomic_DNA"/>
</dbReference>
<keyword evidence="1" id="KW-0472">Membrane</keyword>
<evidence type="ECO:0000313" key="3">
    <source>
        <dbReference type="EMBL" id="MBP1850423.1"/>
    </source>
</evidence>
<evidence type="ECO:0000256" key="1">
    <source>
        <dbReference type="SAM" id="Phobius"/>
    </source>
</evidence>
<keyword evidence="1" id="KW-1133">Transmembrane helix</keyword>
<keyword evidence="4" id="KW-1185">Reference proteome</keyword>
<feature type="transmembrane region" description="Helical" evidence="1">
    <location>
        <begin position="58"/>
        <end position="85"/>
    </location>
</feature>
<evidence type="ECO:0000313" key="4">
    <source>
        <dbReference type="Proteomes" id="UP000759443"/>
    </source>
</evidence>
<feature type="transmembrane region" description="Helical" evidence="1">
    <location>
        <begin position="106"/>
        <end position="123"/>
    </location>
</feature>
<feature type="transmembrane region" description="Helical" evidence="1">
    <location>
        <begin position="264"/>
        <end position="287"/>
    </location>
</feature>
<evidence type="ECO:0000259" key="2">
    <source>
        <dbReference type="Pfam" id="PF14378"/>
    </source>
</evidence>
<reference evidence="3 4" key="1">
    <citation type="submission" date="2021-03" db="EMBL/GenBank/DDBJ databases">
        <title>Genomic Encyclopedia of Type Strains, Phase IV (KMG-IV): sequencing the most valuable type-strain genomes for metagenomic binning, comparative biology and taxonomic classification.</title>
        <authorList>
            <person name="Goeker M."/>
        </authorList>
    </citation>
    <scope>NUCLEOTIDE SEQUENCE [LARGE SCALE GENOMIC DNA]</scope>
    <source>
        <strain evidence="3 4">DSM 21600</strain>
    </source>
</reference>
<accession>A0ABS4DXJ8</accession>
<protein>
    <recommendedName>
        <fullName evidence="2">Inositolphosphotransferase Aur1/Ipt1 domain-containing protein</fullName>
    </recommendedName>
</protein>